<protein>
    <submittedName>
        <fullName evidence="1">Uncharacterized protein</fullName>
    </submittedName>
</protein>
<proteinExistence type="predicted"/>
<accession>A0AA38PN80</accession>
<sequence length="57" mass="6553">MHTAGEGQHYTLALLASLFEHLPSDVIVRLLYDIGCQLHRSCVKWGFLKPYMSRTTF</sequence>
<dbReference type="AlphaFoldDB" id="A0AA38PN80"/>
<name>A0AA38PN80_9AGAR</name>
<comment type="caution">
    <text evidence="1">The sequence shown here is derived from an EMBL/GenBank/DDBJ whole genome shotgun (WGS) entry which is preliminary data.</text>
</comment>
<organism evidence="1 2">
    <name type="scientific">Lentinula detonsa</name>
    <dbReference type="NCBI Taxonomy" id="2804962"/>
    <lineage>
        <taxon>Eukaryota</taxon>
        <taxon>Fungi</taxon>
        <taxon>Dikarya</taxon>
        <taxon>Basidiomycota</taxon>
        <taxon>Agaricomycotina</taxon>
        <taxon>Agaricomycetes</taxon>
        <taxon>Agaricomycetidae</taxon>
        <taxon>Agaricales</taxon>
        <taxon>Marasmiineae</taxon>
        <taxon>Omphalotaceae</taxon>
        <taxon>Lentinula</taxon>
    </lineage>
</organism>
<gene>
    <name evidence="1" type="ORF">F5890DRAFT_1422361</name>
</gene>
<dbReference type="Pfam" id="PF18758">
    <property type="entry name" value="KDZ"/>
    <property type="match status" value="1"/>
</dbReference>
<feature type="non-terminal residue" evidence="1">
    <location>
        <position position="57"/>
    </location>
</feature>
<dbReference type="InterPro" id="IPR040521">
    <property type="entry name" value="KDZ"/>
</dbReference>
<dbReference type="Proteomes" id="UP001163850">
    <property type="component" value="Unassembled WGS sequence"/>
</dbReference>
<dbReference type="EMBL" id="MU802802">
    <property type="protein sequence ID" value="KAJ3978703.1"/>
    <property type="molecule type" value="Genomic_DNA"/>
</dbReference>
<reference evidence="1" key="1">
    <citation type="submission" date="2022-08" db="EMBL/GenBank/DDBJ databases">
        <authorList>
            <consortium name="DOE Joint Genome Institute"/>
            <person name="Min B."/>
            <person name="Riley R."/>
            <person name="Sierra-Patev S."/>
            <person name="Naranjo-Ortiz M."/>
            <person name="Looney B."/>
            <person name="Konkel Z."/>
            <person name="Slot J.C."/>
            <person name="Sakamoto Y."/>
            <person name="Steenwyk J.L."/>
            <person name="Rokas A."/>
            <person name="Carro J."/>
            <person name="Camarero S."/>
            <person name="Ferreira P."/>
            <person name="Molpeceres G."/>
            <person name="Ruiz-Duenas F.J."/>
            <person name="Serrano A."/>
            <person name="Henrissat B."/>
            <person name="Drula E."/>
            <person name="Hughes K.W."/>
            <person name="Mata J.L."/>
            <person name="Ishikawa N.K."/>
            <person name="Vargas-Isla R."/>
            <person name="Ushijima S."/>
            <person name="Smith C.A."/>
            <person name="Ahrendt S."/>
            <person name="Andreopoulos W."/>
            <person name="He G."/>
            <person name="Labutti K."/>
            <person name="Lipzen A."/>
            <person name="Ng V."/>
            <person name="Sandor L."/>
            <person name="Barry K."/>
            <person name="Martinez A.T."/>
            <person name="Xiao Y."/>
            <person name="Gibbons J.G."/>
            <person name="Terashima K."/>
            <person name="Hibbett D.S."/>
            <person name="Grigoriev I.V."/>
        </authorList>
    </citation>
    <scope>NUCLEOTIDE SEQUENCE</scope>
    <source>
        <strain evidence="1">TFB7829</strain>
    </source>
</reference>
<evidence type="ECO:0000313" key="2">
    <source>
        <dbReference type="Proteomes" id="UP001163850"/>
    </source>
</evidence>
<evidence type="ECO:0000313" key="1">
    <source>
        <dbReference type="EMBL" id="KAJ3978703.1"/>
    </source>
</evidence>